<dbReference type="EMBL" id="HBGV01017286">
    <property type="protein sequence ID" value="CAD9513031.1"/>
    <property type="molecule type" value="Transcribed_RNA"/>
</dbReference>
<dbReference type="GO" id="GO:0016567">
    <property type="term" value="P:protein ubiquitination"/>
    <property type="evidence" value="ECO:0007669"/>
    <property type="project" value="InterPro"/>
</dbReference>
<feature type="compositionally biased region" description="Acidic residues" evidence="1">
    <location>
        <begin position="702"/>
        <end position="711"/>
    </location>
</feature>
<dbReference type="Gene3D" id="2.60.120.200">
    <property type="match status" value="1"/>
</dbReference>
<dbReference type="SUPFAM" id="SSF49899">
    <property type="entry name" value="Concanavalin A-like lectins/glucanases"/>
    <property type="match status" value="1"/>
</dbReference>
<sequence length="729" mass="82786">MDSARKTSIYALFQLGVPLAKVEELYGTDDAHLAARNYVAEADEQGGENSREHKLAVGLALLQQSKKSLVADETFIKPLISALADDPDDESLMDPVTLCLIKDPVVLSSGFVVDRETVLDEVNNKMRFTKCPFSRETLERSVYPLPLLRKKILAWRISQLNACHTVATMLINKAKWDEAKQVLDIADNLLDMQGNTEYFTVASKLAKLHRRLPDTPVEGIVQRYKHLFSNATKPEQTKFLRNVAEEGLEEVTSLVDSLSLETNSSNGKKMSSLQQQAYLTDSVLWLALHPWLDQEENRDAWNDLRLPLAQKLLRIAKIAKSKDIKRLRFNVWNLLTAQAERDAFLQQEGVSSKEMMLQAIAPDFDTTGWTLVSDGDTSVASLMQTRWPKIPWIEPEQGHIRTGGQSSFLEYDSDLSPRPGEDWTVEVAFKPSSLQPESYKNSIFSQHGFETGWEIRACPTAIELVFSTTGLGGQWHTHNEFRAKPTNGGVRENQWTHCFVVYENATKRLMIYINGSFSASKHIQGEFRRASELPRIGQNPCWSDERFFNGEVAFARVEHKLRCPLSELTNFASNLAESRFMSLGESSTSDESSQQHQVIQMAPFCNNRHWRVRWSPHHPEEMITLDHHGGFSSNGQYVFLQPTNPISIAWKDGTIHAMHSFEDGVITWTVSNPNTSWIPSARWEIDDVDNRHYFGAFRDNARDDDDDDDDSHVENFLGWSPDSDDDDDF</sequence>
<name>A0A7S2IAH4_9STRA</name>
<dbReference type="Pfam" id="PF04564">
    <property type="entry name" value="U-box"/>
    <property type="match status" value="1"/>
</dbReference>
<dbReference type="AlphaFoldDB" id="A0A7S2IAH4"/>
<protein>
    <recommendedName>
        <fullName evidence="2">U-box domain-containing protein</fullName>
    </recommendedName>
</protein>
<dbReference type="SMART" id="SM00504">
    <property type="entry name" value="Ubox"/>
    <property type="match status" value="1"/>
</dbReference>
<gene>
    <name evidence="3" type="ORF">HTAM1171_LOCUS10648</name>
</gene>
<dbReference type="Pfam" id="PF13385">
    <property type="entry name" value="Laminin_G_3"/>
    <property type="match status" value="1"/>
</dbReference>
<evidence type="ECO:0000313" key="3">
    <source>
        <dbReference type="EMBL" id="CAD9513031.1"/>
    </source>
</evidence>
<dbReference type="Gene3D" id="3.30.40.10">
    <property type="entry name" value="Zinc/RING finger domain, C3HC4 (zinc finger)"/>
    <property type="match status" value="1"/>
</dbReference>
<evidence type="ECO:0000256" key="1">
    <source>
        <dbReference type="SAM" id="MobiDB-lite"/>
    </source>
</evidence>
<feature type="domain" description="U-box" evidence="2">
    <location>
        <begin position="91"/>
        <end position="155"/>
    </location>
</feature>
<evidence type="ECO:0000259" key="2">
    <source>
        <dbReference type="SMART" id="SM00504"/>
    </source>
</evidence>
<proteinExistence type="predicted"/>
<dbReference type="InterPro" id="IPR013320">
    <property type="entry name" value="ConA-like_dom_sf"/>
</dbReference>
<accession>A0A7S2IAH4</accession>
<dbReference type="SUPFAM" id="SSF57850">
    <property type="entry name" value="RING/U-box"/>
    <property type="match status" value="1"/>
</dbReference>
<dbReference type="GO" id="GO:0004842">
    <property type="term" value="F:ubiquitin-protein transferase activity"/>
    <property type="evidence" value="ECO:0007669"/>
    <property type="project" value="InterPro"/>
</dbReference>
<feature type="region of interest" description="Disordered" evidence="1">
    <location>
        <begin position="699"/>
        <end position="729"/>
    </location>
</feature>
<organism evidence="3">
    <name type="scientific">Helicotheca tamesis</name>
    <dbReference type="NCBI Taxonomy" id="374047"/>
    <lineage>
        <taxon>Eukaryota</taxon>
        <taxon>Sar</taxon>
        <taxon>Stramenopiles</taxon>
        <taxon>Ochrophyta</taxon>
        <taxon>Bacillariophyta</taxon>
        <taxon>Mediophyceae</taxon>
        <taxon>Lithodesmiophycidae</taxon>
        <taxon>Lithodesmiales</taxon>
        <taxon>Lithodesmiaceae</taxon>
        <taxon>Helicotheca</taxon>
    </lineage>
</organism>
<reference evidence="3" key="1">
    <citation type="submission" date="2021-01" db="EMBL/GenBank/DDBJ databases">
        <authorList>
            <person name="Corre E."/>
            <person name="Pelletier E."/>
            <person name="Niang G."/>
            <person name="Scheremetjew M."/>
            <person name="Finn R."/>
            <person name="Kale V."/>
            <person name="Holt S."/>
            <person name="Cochrane G."/>
            <person name="Meng A."/>
            <person name="Brown T."/>
            <person name="Cohen L."/>
        </authorList>
    </citation>
    <scope>NUCLEOTIDE SEQUENCE</scope>
    <source>
        <strain evidence="3">CCMP826</strain>
    </source>
</reference>
<dbReference type="InterPro" id="IPR013083">
    <property type="entry name" value="Znf_RING/FYVE/PHD"/>
</dbReference>
<dbReference type="InterPro" id="IPR003613">
    <property type="entry name" value="Ubox_domain"/>
</dbReference>